<dbReference type="GO" id="GO:0008800">
    <property type="term" value="F:beta-lactamase activity"/>
    <property type="evidence" value="ECO:0007669"/>
    <property type="project" value="UniProtKB-EC"/>
</dbReference>
<dbReference type="EMBL" id="JBEPMK010000006">
    <property type="protein sequence ID" value="MET3645127.1"/>
    <property type="molecule type" value="Genomic_DNA"/>
</dbReference>
<protein>
    <submittedName>
        <fullName evidence="3">Beta-lactamase class C</fullName>
        <ecNumber evidence="3">3.5.2.6</ecNumber>
    </submittedName>
</protein>
<dbReference type="Pfam" id="PF19087">
    <property type="entry name" value="DUF5776"/>
    <property type="match status" value="1"/>
</dbReference>
<dbReference type="Proteomes" id="UP001549055">
    <property type="component" value="Unassembled WGS sequence"/>
</dbReference>
<accession>A0ABV2JMJ8</accession>
<dbReference type="InterPro" id="IPR044081">
    <property type="entry name" value="DUF5776"/>
</dbReference>
<gene>
    <name evidence="3" type="ORF">ABID27_001770</name>
</gene>
<comment type="caution">
    <text evidence="3">The sequence shown here is derived from an EMBL/GenBank/DDBJ whole genome shotgun (WGS) entry which is preliminary data.</text>
</comment>
<reference evidence="3 4" key="1">
    <citation type="submission" date="2024-06" db="EMBL/GenBank/DDBJ databases">
        <title>Genomic Encyclopedia of Type Strains, Phase IV (KMG-IV): sequencing the most valuable type-strain genomes for metagenomic binning, comparative biology and taxonomic classification.</title>
        <authorList>
            <person name="Goeker M."/>
        </authorList>
    </citation>
    <scope>NUCLEOTIDE SEQUENCE [LARGE SCALE GENOMIC DNA]</scope>
    <source>
        <strain evidence="3 4">DSM 15349</strain>
    </source>
</reference>
<dbReference type="InterPro" id="IPR045155">
    <property type="entry name" value="Beta-lactam_cat"/>
</dbReference>
<dbReference type="Gene3D" id="3.40.710.10">
    <property type="entry name" value="DD-peptidase/beta-lactamase superfamily"/>
    <property type="match status" value="1"/>
</dbReference>
<evidence type="ECO:0000313" key="3">
    <source>
        <dbReference type="EMBL" id="MET3645127.1"/>
    </source>
</evidence>
<dbReference type="InterPro" id="IPR012338">
    <property type="entry name" value="Beta-lactam/transpept-like"/>
</dbReference>
<organism evidence="3 4">
    <name type="scientific">Streptococcus gallinaceus</name>
    <dbReference type="NCBI Taxonomy" id="165758"/>
    <lineage>
        <taxon>Bacteria</taxon>
        <taxon>Bacillati</taxon>
        <taxon>Bacillota</taxon>
        <taxon>Bacilli</taxon>
        <taxon>Lactobacillales</taxon>
        <taxon>Streptococcaceae</taxon>
        <taxon>Streptococcus</taxon>
    </lineage>
</organism>
<sequence length="427" mass="49063">MLRKELLFWILPIFFISNQVVSTELSVELTNEEAYQLTSMSYQPQFTEIPTNPNVTKEIQTYVDKELTVEEATIRPNQTFQIQSILVNNQNKQVFQLSNGNYILADTEVIYDDVIVQQETVQRDYWLTDNFTVYSSPIENQARKLATNLNPYQSVVATEIISSHWDTFAKISGVGWIKLKQLSEEDNRIESVQKLLDQRYQSDKFSIYVKQLSTEKEAAINADKQMYAASISKLPVLYYSQKQVDKGQYNLQQGLQYIDKVTSFKGSYSPEGSGSLSKIADNKHYRIDQLMDLTAKYSDNAASNLLAYYLTDQFDEAFYSEITNITKEKWDMQTRLASSKMAGLMMEAIYYQNGYALQSLTGTNFDDQRIAKDIPTKISHKIGDAYDVKHDVAIVYTDSPFILSIFTDKSDYDTISQIAKDIYDILK</sequence>
<dbReference type="PANTHER" id="PTHR35333:SF3">
    <property type="entry name" value="BETA-LACTAMASE-TYPE TRANSPEPTIDASE FOLD CONTAINING PROTEIN"/>
    <property type="match status" value="1"/>
</dbReference>
<feature type="domain" description="Beta-lactamase class A catalytic" evidence="1">
    <location>
        <begin position="206"/>
        <end position="407"/>
    </location>
</feature>
<evidence type="ECO:0000313" key="4">
    <source>
        <dbReference type="Proteomes" id="UP001549055"/>
    </source>
</evidence>
<name>A0ABV2JMJ8_9STRE</name>
<feature type="domain" description="DUF5776" evidence="2">
    <location>
        <begin position="46"/>
        <end position="106"/>
    </location>
</feature>
<dbReference type="Pfam" id="PF13354">
    <property type="entry name" value="Beta-lactamase2"/>
    <property type="match status" value="1"/>
</dbReference>
<keyword evidence="3" id="KW-0378">Hydrolase</keyword>
<dbReference type="EC" id="3.5.2.6" evidence="3"/>
<dbReference type="PANTHER" id="PTHR35333">
    <property type="entry name" value="BETA-LACTAMASE"/>
    <property type="match status" value="1"/>
</dbReference>
<proteinExistence type="predicted"/>
<dbReference type="RefSeq" id="WP_253364536.1">
    <property type="nucleotide sequence ID" value="NZ_JALJXU010000004.1"/>
</dbReference>
<dbReference type="SUPFAM" id="SSF56601">
    <property type="entry name" value="beta-lactamase/transpeptidase-like"/>
    <property type="match status" value="1"/>
</dbReference>
<keyword evidence="4" id="KW-1185">Reference proteome</keyword>
<evidence type="ECO:0000259" key="1">
    <source>
        <dbReference type="Pfam" id="PF13354"/>
    </source>
</evidence>
<evidence type="ECO:0000259" key="2">
    <source>
        <dbReference type="Pfam" id="PF19087"/>
    </source>
</evidence>
<dbReference type="InterPro" id="IPR000871">
    <property type="entry name" value="Beta-lactam_class-A"/>
</dbReference>